<sequence length="45" mass="4992">MRTHRASGRKPRTSPRRRAEPASSSRCGGRCWNAMRARRPTAPGG</sequence>
<dbReference type="AlphaFoldDB" id="A0A160DV65"/>
<evidence type="ECO:0000256" key="1">
    <source>
        <dbReference type="SAM" id="MobiDB-lite"/>
    </source>
</evidence>
<reference evidence="2 3" key="1">
    <citation type="submission" date="2016-04" db="EMBL/GenBank/DDBJ databases">
        <title>Complete genome sequence of Dokdonella koreensis DS-123T.</title>
        <authorList>
            <person name="Kim J.F."/>
            <person name="Lee H."/>
            <person name="Kwak M.-J."/>
        </authorList>
    </citation>
    <scope>NUCLEOTIDE SEQUENCE [LARGE SCALE GENOMIC DNA]</scope>
    <source>
        <strain evidence="2 3">DS-123</strain>
    </source>
</reference>
<evidence type="ECO:0000313" key="3">
    <source>
        <dbReference type="Proteomes" id="UP000076830"/>
    </source>
</evidence>
<protein>
    <submittedName>
        <fullName evidence="2">Uncharacterized protein</fullName>
    </submittedName>
</protein>
<proteinExistence type="predicted"/>
<evidence type="ECO:0000313" key="2">
    <source>
        <dbReference type="EMBL" id="ANB18417.1"/>
    </source>
</evidence>
<organism evidence="2 3">
    <name type="scientific">Dokdonella koreensis DS-123</name>
    <dbReference type="NCBI Taxonomy" id="1300342"/>
    <lineage>
        <taxon>Bacteria</taxon>
        <taxon>Pseudomonadati</taxon>
        <taxon>Pseudomonadota</taxon>
        <taxon>Gammaproteobacteria</taxon>
        <taxon>Lysobacterales</taxon>
        <taxon>Rhodanobacteraceae</taxon>
        <taxon>Dokdonella</taxon>
    </lineage>
</organism>
<gene>
    <name evidence="2" type="ORF">I596_2409</name>
</gene>
<dbReference type="Proteomes" id="UP000076830">
    <property type="component" value="Chromosome"/>
</dbReference>
<feature type="region of interest" description="Disordered" evidence="1">
    <location>
        <begin position="1"/>
        <end position="45"/>
    </location>
</feature>
<dbReference type="STRING" id="1300342.I596_2409"/>
<keyword evidence="3" id="KW-1185">Reference proteome</keyword>
<name>A0A160DV65_9GAMM</name>
<feature type="compositionally biased region" description="Basic residues" evidence="1">
    <location>
        <begin position="1"/>
        <end position="16"/>
    </location>
</feature>
<dbReference type="EMBL" id="CP015249">
    <property type="protein sequence ID" value="ANB18417.1"/>
    <property type="molecule type" value="Genomic_DNA"/>
</dbReference>
<accession>A0A160DV65</accession>
<dbReference type="KEGG" id="dko:I596_2409"/>